<name>A0A067QY46_ZOONE</name>
<dbReference type="Proteomes" id="UP000027135">
    <property type="component" value="Unassembled WGS sequence"/>
</dbReference>
<keyword evidence="2" id="KW-1185">Reference proteome</keyword>
<accession>A0A067QY46</accession>
<proteinExistence type="predicted"/>
<sequence>MGLFDGTTSSLWWYARANESQGHDLHIWQSLPHILHSPLGPIMLTNLKTTDLFWCMPRACPSRNEWADFSLLATLLFS</sequence>
<dbReference type="InParanoid" id="A0A067QY46"/>
<gene>
    <name evidence="1" type="ORF">L798_10610</name>
</gene>
<reference evidence="1 2" key="1">
    <citation type="journal article" date="2014" name="Nat. Commun.">
        <title>Molecular traces of alternative social organization in a termite genome.</title>
        <authorList>
            <person name="Terrapon N."/>
            <person name="Li C."/>
            <person name="Robertson H.M."/>
            <person name="Ji L."/>
            <person name="Meng X."/>
            <person name="Booth W."/>
            <person name="Chen Z."/>
            <person name="Childers C.P."/>
            <person name="Glastad K.M."/>
            <person name="Gokhale K."/>
            <person name="Gowin J."/>
            <person name="Gronenberg W."/>
            <person name="Hermansen R.A."/>
            <person name="Hu H."/>
            <person name="Hunt B.G."/>
            <person name="Huylmans A.K."/>
            <person name="Khalil S.M."/>
            <person name="Mitchell R.D."/>
            <person name="Munoz-Torres M.C."/>
            <person name="Mustard J.A."/>
            <person name="Pan H."/>
            <person name="Reese J.T."/>
            <person name="Scharf M.E."/>
            <person name="Sun F."/>
            <person name="Vogel H."/>
            <person name="Xiao J."/>
            <person name="Yang W."/>
            <person name="Yang Z."/>
            <person name="Yang Z."/>
            <person name="Zhou J."/>
            <person name="Zhu J."/>
            <person name="Brent C.S."/>
            <person name="Elsik C.G."/>
            <person name="Goodisman M.A."/>
            <person name="Liberles D.A."/>
            <person name="Roe R.M."/>
            <person name="Vargo E.L."/>
            <person name="Vilcinskas A."/>
            <person name="Wang J."/>
            <person name="Bornberg-Bauer E."/>
            <person name="Korb J."/>
            <person name="Zhang G."/>
            <person name="Liebig J."/>
        </authorList>
    </citation>
    <scope>NUCLEOTIDE SEQUENCE [LARGE SCALE GENOMIC DNA]</scope>
    <source>
        <tissue evidence="1">Whole organism</tissue>
    </source>
</reference>
<evidence type="ECO:0000313" key="2">
    <source>
        <dbReference type="Proteomes" id="UP000027135"/>
    </source>
</evidence>
<organism evidence="1 2">
    <name type="scientific">Zootermopsis nevadensis</name>
    <name type="common">Dampwood termite</name>
    <dbReference type="NCBI Taxonomy" id="136037"/>
    <lineage>
        <taxon>Eukaryota</taxon>
        <taxon>Metazoa</taxon>
        <taxon>Ecdysozoa</taxon>
        <taxon>Arthropoda</taxon>
        <taxon>Hexapoda</taxon>
        <taxon>Insecta</taxon>
        <taxon>Pterygota</taxon>
        <taxon>Neoptera</taxon>
        <taxon>Polyneoptera</taxon>
        <taxon>Dictyoptera</taxon>
        <taxon>Blattodea</taxon>
        <taxon>Blattoidea</taxon>
        <taxon>Termitoidae</taxon>
        <taxon>Termopsidae</taxon>
        <taxon>Zootermopsis</taxon>
    </lineage>
</organism>
<evidence type="ECO:0000313" key="1">
    <source>
        <dbReference type="EMBL" id="KDR15242.1"/>
    </source>
</evidence>
<dbReference type="EMBL" id="KK852836">
    <property type="protein sequence ID" value="KDR15242.1"/>
    <property type="molecule type" value="Genomic_DNA"/>
</dbReference>
<dbReference type="AlphaFoldDB" id="A0A067QY46"/>
<protein>
    <submittedName>
        <fullName evidence="1">Uncharacterized protein</fullName>
    </submittedName>
</protein>